<feature type="region of interest" description="Disordered" evidence="1">
    <location>
        <begin position="1"/>
        <end position="28"/>
    </location>
</feature>
<dbReference type="InterPro" id="IPR054289">
    <property type="entry name" value="DUF7025"/>
</dbReference>
<evidence type="ECO:0000259" key="2">
    <source>
        <dbReference type="Pfam" id="PF22942"/>
    </source>
</evidence>
<dbReference type="PANTHER" id="PTHR46411">
    <property type="entry name" value="FAMILY ATPASE, PUTATIVE-RELATED"/>
    <property type="match status" value="1"/>
</dbReference>
<dbReference type="OrthoDB" id="10042665at2759"/>
<dbReference type="RefSeq" id="XP_024736257.1">
    <property type="nucleotide sequence ID" value="XM_024872605.1"/>
</dbReference>
<dbReference type="AlphaFoldDB" id="A0A2J6T8T7"/>
<sequence>MMKLKDSRTTAKSKRKAPRDGKASSRLPDLEGILSRSIEEYAGCNLFDDSTQSLLYGHLLDTIARLRGEVVHLGEKARKPRPPCLKCVKKLAPVPKPVEKPPVRFQILHRIFCASMSHSHDRAIYEDEPTRRSTSSGLRGDKRVTNIDQYCTQHKDLSFILFKEHSCVMSNMSAHNFMDRENFRISSRKERLLVVSDILQKALNQVALCSPQDTKDDPGLIHMHAPYLFLYHHRALLSDLAATTGGETEEHVSLLLSFINEHYRDEYKEAERLFNTGIITKEHVEKLYRPNSIVIDSTGPQDRAYVIKSWLEVDEGDMKLLCWSWEYDGSFLRRGETHLKMNAPSVAGSASSVIGVFPISMADHETLENLRLRGQKFWSMKGQHFTCYSGHDVAKMRLHVSNVWHSRCTN</sequence>
<dbReference type="PANTHER" id="PTHR46411:SF2">
    <property type="entry name" value="AAA+ ATPASE DOMAIN-CONTAINING PROTEIN"/>
    <property type="match status" value="1"/>
</dbReference>
<dbReference type="Pfam" id="PF22942">
    <property type="entry name" value="DUF7025"/>
    <property type="match status" value="1"/>
</dbReference>
<dbReference type="Proteomes" id="UP000235371">
    <property type="component" value="Unassembled WGS sequence"/>
</dbReference>
<evidence type="ECO:0000313" key="4">
    <source>
        <dbReference type="Proteomes" id="UP000235371"/>
    </source>
</evidence>
<keyword evidence="4" id="KW-1185">Reference proteome</keyword>
<feature type="domain" description="DUF7025" evidence="2">
    <location>
        <begin position="270"/>
        <end position="342"/>
    </location>
</feature>
<protein>
    <recommendedName>
        <fullName evidence="2">DUF7025 domain-containing protein</fullName>
    </recommendedName>
</protein>
<dbReference type="EMBL" id="KZ613816">
    <property type="protein sequence ID" value="PMD59353.1"/>
    <property type="molecule type" value="Genomic_DNA"/>
</dbReference>
<evidence type="ECO:0000313" key="3">
    <source>
        <dbReference type="EMBL" id="PMD59353.1"/>
    </source>
</evidence>
<organism evidence="3 4">
    <name type="scientific">Hyaloscypha bicolor E</name>
    <dbReference type="NCBI Taxonomy" id="1095630"/>
    <lineage>
        <taxon>Eukaryota</taxon>
        <taxon>Fungi</taxon>
        <taxon>Dikarya</taxon>
        <taxon>Ascomycota</taxon>
        <taxon>Pezizomycotina</taxon>
        <taxon>Leotiomycetes</taxon>
        <taxon>Helotiales</taxon>
        <taxon>Hyaloscyphaceae</taxon>
        <taxon>Hyaloscypha</taxon>
        <taxon>Hyaloscypha bicolor</taxon>
    </lineage>
</organism>
<dbReference type="GeneID" id="36580685"/>
<proteinExistence type="predicted"/>
<dbReference type="InParanoid" id="A0A2J6T8T7"/>
<name>A0A2J6T8T7_9HELO</name>
<gene>
    <name evidence="3" type="ORF">K444DRAFT_410049</name>
</gene>
<reference evidence="3 4" key="1">
    <citation type="submission" date="2016-04" db="EMBL/GenBank/DDBJ databases">
        <title>A degradative enzymes factory behind the ericoid mycorrhizal symbiosis.</title>
        <authorList>
            <consortium name="DOE Joint Genome Institute"/>
            <person name="Martino E."/>
            <person name="Morin E."/>
            <person name="Grelet G."/>
            <person name="Kuo A."/>
            <person name="Kohler A."/>
            <person name="Daghino S."/>
            <person name="Barry K."/>
            <person name="Choi C."/>
            <person name="Cichocki N."/>
            <person name="Clum A."/>
            <person name="Copeland A."/>
            <person name="Hainaut M."/>
            <person name="Haridas S."/>
            <person name="Labutti K."/>
            <person name="Lindquist E."/>
            <person name="Lipzen A."/>
            <person name="Khouja H.-R."/>
            <person name="Murat C."/>
            <person name="Ohm R."/>
            <person name="Olson A."/>
            <person name="Spatafora J."/>
            <person name="Veneault-Fourrey C."/>
            <person name="Henrissat B."/>
            <person name="Grigoriev I."/>
            <person name="Martin F."/>
            <person name="Perotto S."/>
        </authorList>
    </citation>
    <scope>NUCLEOTIDE SEQUENCE [LARGE SCALE GENOMIC DNA]</scope>
    <source>
        <strain evidence="3 4">E</strain>
    </source>
</reference>
<dbReference type="STRING" id="1095630.A0A2J6T8T7"/>
<evidence type="ECO:0000256" key="1">
    <source>
        <dbReference type="SAM" id="MobiDB-lite"/>
    </source>
</evidence>
<accession>A0A2J6T8T7</accession>